<organism evidence="2 3">
    <name type="scientific">Paenibacillus larvae subsp. larvae</name>
    <dbReference type="NCBI Taxonomy" id="147375"/>
    <lineage>
        <taxon>Bacteria</taxon>
        <taxon>Bacillati</taxon>
        <taxon>Bacillota</taxon>
        <taxon>Bacilli</taxon>
        <taxon>Bacillales</taxon>
        <taxon>Paenibacillaceae</taxon>
        <taxon>Paenibacillus</taxon>
    </lineage>
</organism>
<dbReference type="AlphaFoldDB" id="A0A2L1UCX1"/>
<name>A0A2L1UCX1_9BACL</name>
<dbReference type="EMBL" id="CP019655">
    <property type="protein sequence ID" value="AVF26003.1"/>
    <property type="molecule type" value="Genomic_DNA"/>
</dbReference>
<evidence type="ECO:0000313" key="3">
    <source>
        <dbReference type="Proteomes" id="UP000239833"/>
    </source>
</evidence>
<evidence type="ECO:0000313" key="2">
    <source>
        <dbReference type="EMBL" id="AVF26003.1"/>
    </source>
</evidence>
<feature type="domain" description="AB hydrolase-1" evidence="1">
    <location>
        <begin position="9"/>
        <end position="109"/>
    </location>
</feature>
<dbReference type="SUPFAM" id="SSF53474">
    <property type="entry name" value="alpha/beta-Hydrolases"/>
    <property type="match status" value="1"/>
</dbReference>
<evidence type="ECO:0000259" key="1">
    <source>
        <dbReference type="Pfam" id="PF12697"/>
    </source>
</evidence>
<dbReference type="GeneID" id="64218581"/>
<dbReference type="STRING" id="147375.BXP28_11555"/>
<gene>
    <name evidence="2" type="ORF">ERICIII_01827</name>
</gene>
<dbReference type="InterPro" id="IPR029058">
    <property type="entry name" value="AB_hydrolase_fold"/>
</dbReference>
<dbReference type="Gene3D" id="3.40.50.1820">
    <property type="entry name" value="alpha/beta hydrolase"/>
    <property type="match status" value="1"/>
</dbReference>
<dbReference type="Proteomes" id="UP000239833">
    <property type="component" value="Chromosome"/>
</dbReference>
<protein>
    <submittedName>
        <fullName evidence="2">Carboxylesterase</fullName>
    </submittedName>
</protein>
<dbReference type="InterPro" id="IPR000073">
    <property type="entry name" value="AB_hydrolase_1"/>
</dbReference>
<reference evidence="3" key="1">
    <citation type="submission" date="2017-02" db="EMBL/GenBank/DDBJ databases">
        <title>Delineation of Paenibacillus larvae strains originating from foulbrood outbreaks.</title>
        <authorList>
            <person name="Beims H."/>
            <person name="Bunk B."/>
            <person name="Sproeer C."/>
            <person name="Mohr K.I."/>
            <person name="Pradella S."/>
            <person name="Guenther G."/>
            <person name="Rohde M."/>
            <person name="von der Ohe W."/>
            <person name="Steinert M."/>
        </authorList>
    </citation>
    <scope>NUCLEOTIDE SEQUENCE [LARGE SCALE GENOMIC DNA]</scope>
    <source>
        <strain evidence="3">Eric_III</strain>
    </source>
</reference>
<dbReference type="Pfam" id="PF12697">
    <property type="entry name" value="Abhydrolase_6"/>
    <property type="match status" value="1"/>
</dbReference>
<proteinExistence type="predicted"/>
<sequence length="128" mass="14422">MEQPPALQIHGFTGGTFELEPLSELLDERGIQAHLPEMPWSGERLVKRNKESWEDWLSEVTSYTNRFACEHSQFDLVGFSLGGMVAAYLANRFPVRRLVLVNAAVIYVSPVRFIIDSPKHAGFDCTSP</sequence>
<accession>A0A2L1UCX1</accession>
<dbReference type="RefSeq" id="WP_077997337.1">
    <property type="nucleotide sequence ID" value="NZ_CP019655.1"/>
</dbReference>